<accession>A0A1U7NFA9</accession>
<dbReference type="EMBL" id="MPJW01000148">
    <property type="protein sequence ID" value="OLU38857.1"/>
    <property type="molecule type" value="Genomic_DNA"/>
</dbReference>
<evidence type="ECO:0000313" key="5">
    <source>
        <dbReference type="Proteomes" id="UP000186341"/>
    </source>
</evidence>
<feature type="region of interest" description="Disordered" evidence="2">
    <location>
        <begin position="41"/>
        <end position="60"/>
    </location>
</feature>
<dbReference type="InterPro" id="IPR040198">
    <property type="entry name" value="Fido_containing"/>
</dbReference>
<dbReference type="PROSITE" id="PS51459">
    <property type="entry name" value="FIDO"/>
    <property type="match status" value="1"/>
</dbReference>
<dbReference type="PANTHER" id="PTHR13504">
    <property type="entry name" value="FIDO DOMAIN-CONTAINING PROTEIN DDB_G0283145"/>
    <property type="match status" value="1"/>
</dbReference>
<evidence type="ECO:0000256" key="1">
    <source>
        <dbReference type="PIRSR" id="PIRSR640198-3"/>
    </source>
</evidence>
<dbReference type="InterPro" id="IPR003812">
    <property type="entry name" value="Fido"/>
</dbReference>
<dbReference type="RefSeq" id="WP_075819912.1">
    <property type="nucleotide sequence ID" value="NZ_CAOUMU010000046.1"/>
</dbReference>
<protein>
    <recommendedName>
        <fullName evidence="3">Fido domain-containing protein</fullName>
    </recommendedName>
</protein>
<dbReference type="PANTHER" id="PTHR13504:SF38">
    <property type="entry name" value="FIDO DOMAIN-CONTAINING PROTEIN"/>
    <property type="match status" value="1"/>
</dbReference>
<proteinExistence type="predicted"/>
<dbReference type="Gene3D" id="1.10.3290.10">
    <property type="entry name" value="Fido-like domain"/>
    <property type="match status" value="1"/>
</dbReference>
<dbReference type="InterPro" id="IPR036597">
    <property type="entry name" value="Fido-like_dom_sf"/>
</dbReference>
<feature type="domain" description="Fido" evidence="3">
    <location>
        <begin position="156"/>
        <end position="292"/>
    </location>
</feature>
<evidence type="ECO:0000259" key="3">
    <source>
        <dbReference type="PROSITE" id="PS51459"/>
    </source>
</evidence>
<dbReference type="AlphaFoldDB" id="A0A1U7NFA9"/>
<comment type="caution">
    <text evidence="4">The sequence shown here is derived from an EMBL/GenBank/DDBJ whole genome shotgun (WGS) entry which is preliminary data.</text>
</comment>
<sequence length="317" mass="36710">MKYMTVLEASKKWGISDRRVRFLCSQGRIRGIIQQGRRYLIPDGTEKPSDERIRRSHGSKSKRYNDFSRLDFLKSMLCEMPDVDDKVGPKQLDHFALSFIYHSNAMEGNTLCLEDVKEVLNGKVCAGHSLNDHLGVIGIRDAWNYALECVNERKPLSQNIIRNLHSMVMLEDSVRKGKYRKVKVRIKGTDSDPVFLDLMEPRINDLLNLNMQRKKVMHPIERIARLLLEFEGMQPFKSGNGKVGRILVNLELMQNGYPPINFRKDQQQKYQEAVHSYYLSHQPEAMIKLISENLEDSLEHTLKATKMKKRTGDFESA</sequence>
<feature type="compositionally biased region" description="Basic and acidic residues" evidence="2">
    <location>
        <begin position="44"/>
        <end position="53"/>
    </location>
</feature>
<keyword evidence="5" id="KW-1185">Reference proteome</keyword>
<organism evidence="4 5">
    <name type="scientific">Ileibacterium valens</name>
    <dbReference type="NCBI Taxonomy" id="1862668"/>
    <lineage>
        <taxon>Bacteria</taxon>
        <taxon>Bacillati</taxon>
        <taxon>Bacillota</taxon>
        <taxon>Erysipelotrichia</taxon>
        <taxon>Erysipelotrichales</taxon>
        <taxon>Erysipelotrichaceae</taxon>
        <taxon>Ileibacterium</taxon>
    </lineage>
</organism>
<dbReference type="Proteomes" id="UP000186341">
    <property type="component" value="Unassembled WGS sequence"/>
</dbReference>
<evidence type="ECO:0000256" key="2">
    <source>
        <dbReference type="SAM" id="MobiDB-lite"/>
    </source>
</evidence>
<dbReference type="Pfam" id="PF02661">
    <property type="entry name" value="Fic"/>
    <property type="match status" value="1"/>
</dbReference>
<feature type="site" description="Important for autoinhibition of adenylyltransferase activity" evidence="1">
    <location>
        <position position="107"/>
    </location>
</feature>
<evidence type="ECO:0000313" key="4">
    <source>
        <dbReference type="EMBL" id="OLU38857.1"/>
    </source>
</evidence>
<dbReference type="GeneID" id="82203071"/>
<name>A0A1U7NFA9_9FIRM</name>
<gene>
    <name evidence="4" type="ORF">BO222_07735</name>
</gene>
<dbReference type="OrthoDB" id="9813719at2"/>
<dbReference type="SUPFAM" id="SSF140931">
    <property type="entry name" value="Fic-like"/>
    <property type="match status" value="1"/>
</dbReference>
<reference evidence="4 5" key="1">
    <citation type="submission" date="2016-11" db="EMBL/GenBank/DDBJ databases">
        <title>Description of two novel members of the family Erysipelotrichaceae: Ileibacterium lipovorans gen. nov., sp. nov. and Dubosiella newyorkensis, gen. nov., sp. nov.</title>
        <authorList>
            <person name="Cox L.M."/>
            <person name="Sohn J."/>
            <person name="Tyrrell K.L."/>
            <person name="Citron D.M."/>
            <person name="Lawson P.A."/>
            <person name="Patel N.B."/>
            <person name="Iizumi T."/>
            <person name="Perez-Perez G.I."/>
            <person name="Goldstein E.J."/>
            <person name="Blaser M.J."/>
        </authorList>
    </citation>
    <scope>NUCLEOTIDE SEQUENCE [LARGE SCALE GENOMIC DNA]</scope>
    <source>
        <strain evidence="4 5">NYU-BL-A3</strain>
    </source>
</reference>